<dbReference type="SUPFAM" id="SSF48452">
    <property type="entry name" value="TPR-like"/>
    <property type="match status" value="1"/>
</dbReference>
<dbReference type="CDD" id="cd06466">
    <property type="entry name" value="p23_CS_SGT1_like"/>
    <property type="match status" value="1"/>
</dbReference>
<keyword evidence="6" id="KW-1185">Reference proteome</keyword>
<dbReference type="PROSITE" id="PS51048">
    <property type="entry name" value="SGS"/>
    <property type="match status" value="1"/>
</dbReference>
<dbReference type="AlphaFoldDB" id="A0A2I1CGG3"/>
<dbReference type="Pfam" id="PF05002">
    <property type="entry name" value="SGS"/>
    <property type="match status" value="1"/>
</dbReference>
<dbReference type="Gene3D" id="1.25.40.10">
    <property type="entry name" value="Tetratricopeptide repeat domain"/>
    <property type="match status" value="1"/>
</dbReference>
<name>A0A2I1CGG3_ASPN1</name>
<feature type="region of interest" description="Disordered" evidence="2">
    <location>
        <begin position="359"/>
        <end position="427"/>
    </location>
</feature>
<feature type="region of interest" description="Disordered" evidence="2">
    <location>
        <begin position="456"/>
        <end position="481"/>
    </location>
</feature>
<dbReference type="InterPro" id="IPR007052">
    <property type="entry name" value="CS_dom"/>
</dbReference>
<dbReference type="FunFam" id="2.60.40.790:FF:000079">
    <property type="entry name" value="SGT1 and CS domain protein"/>
    <property type="match status" value="1"/>
</dbReference>
<evidence type="ECO:0000256" key="2">
    <source>
        <dbReference type="SAM" id="MobiDB-lite"/>
    </source>
</evidence>
<dbReference type="OrthoDB" id="1898560at2759"/>
<dbReference type="Gene3D" id="2.60.40.790">
    <property type="match status" value="1"/>
</dbReference>
<dbReference type="STRING" id="1392255.A0A2I1CGG3"/>
<dbReference type="Proteomes" id="UP000234474">
    <property type="component" value="Unassembled WGS sequence"/>
</dbReference>
<dbReference type="FunFam" id="1.25.40.10:FF:000891">
    <property type="entry name" value="SGT1 and CS domain protein"/>
    <property type="match status" value="1"/>
</dbReference>
<dbReference type="SUPFAM" id="SSF49764">
    <property type="entry name" value="HSP20-like chaperones"/>
    <property type="match status" value="1"/>
</dbReference>
<feature type="compositionally biased region" description="Polar residues" evidence="2">
    <location>
        <begin position="220"/>
        <end position="232"/>
    </location>
</feature>
<feature type="domain" description="CS" evidence="4">
    <location>
        <begin position="251"/>
        <end position="342"/>
    </location>
</feature>
<evidence type="ECO:0000313" key="6">
    <source>
        <dbReference type="Proteomes" id="UP000234474"/>
    </source>
</evidence>
<feature type="compositionally biased region" description="Basic and acidic residues" evidence="2">
    <location>
        <begin position="395"/>
        <end position="409"/>
    </location>
</feature>
<dbReference type="GO" id="GO:0051087">
    <property type="term" value="F:protein-folding chaperone binding"/>
    <property type="evidence" value="ECO:0007669"/>
    <property type="project" value="InterPro"/>
</dbReference>
<evidence type="ECO:0000313" key="5">
    <source>
        <dbReference type="EMBL" id="PKX96698.1"/>
    </source>
</evidence>
<dbReference type="InterPro" id="IPR008978">
    <property type="entry name" value="HSP20-like_chaperone"/>
</dbReference>
<protein>
    <submittedName>
        <fullName evidence="5">SGT1 and CS domain protein</fullName>
    </submittedName>
</protein>
<dbReference type="GeneID" id="36530519"/>
<feature type="compositionally biased region" description="Acidic residues" evidence="2">
    <location>
        <begin position="410"/>
        <end position="422"/>
    </location>
</feature>
<comment type="caution">
    <text evidence="5">The sequence shown here is derived from an EMBL/GenBank/DDBJ whole genome shotgun (WGS) entry which is preliminary data.</text>
</comment>
<dbReference type="InterPro" id="IPR044563">
    <property type="entry name" value="Sgt1-like"/>
</dbReference>
<feature type="compositionally biased region" description="Polar residues" evidence="2">
    <location>
        <begin position="456"/>
        <end position="468"/>
    </location>
</feature>
<comment type="similarity">
    <text evidence="1">Belongs to the SGT1 family.</text>
</comment>
<dbReference type="InterPro" id="IPR011990">
    <property type="entry name" value="TPR-like_helical_dom_sf"/>
</dbReference>
<dbReference type="EMBL" id="MSZS01000002">
    <property type="protein sequence ID" value="PKX96698.1"/>
    <property type="molecule type" value="Genomic_DNA"/>
</dbReference>
<feature type="compositionally biased region" description="Low complexity" evidence="2">
    <location>
        <begin position="241"/>
        <end position="251"/>
    </location>
</feature>
<gene>
    <name evidence="5" type="ORF">P174DRAFT_384123</name>
</gene>
<dbReference type="Pfam" id="PF04969">
    <property type="entry name" value="CS"/>
    <property type="match status" value="1"/>
</dbReference>
<proteinExistence type="inferred from homology"/>
<dbReference type="PROSITE" id="PS51203">
    <property type="entry name" value="CS"/>
    <property type="match status" value="1"/>
</dbReference>
<evidence type="ECO:0000259" key="3">
    <source>
        <dbReference type="PROSITE" id="PS51048"/>
    </source>
</evidence>
<sequence length="481" mass="51608">MNAAAEGDKALANSDCPTAIRYFTQALTELPRAPAYYIKRSTAFSRLKPADGGPNFQAALQDAEIALTLARERAKRELILSAQMRRGIVLYQLERYGDAAFVFSTIQDKIGTTTEGQDRSERVKDAMAGGGAARSSAKKGYEQELPIWTLKVKGKLSKLAEGDEKARVTIEEFPKGVSVPSEKDLKKQLDAFKAGKVEERSTQAQTTSADDKGHKATDPAKTSTPTTESQATIGKVPAVMSTTSPSTGPSTEKVRHEWYQSHDSVVVTLYVKGVPKDRVDTELKDESAAIQFPLPSGADYAFTLDPLFAPIDPSASKVSVMSTKIELVLRKKTAGQKWGALEASSSSAKLADRQAIVGAAPAAESGPSYPTSSRRGAKDWDKVASTLTAKKSKGKDKNGNAEKDAKAGEDNGDESDGADSIDSDYGTGDPVDAFFKKLYASADPDTRRAMVKSYVESQGTSLSTNWKEVSQGKVEARPPSD</sequence>
<dbReference type="PANTHER" id="PTHR45862">
    <property type="entry name" value="PROTEIN SGT1 HOMOLOG"/>
    <property type="match status" value="1"/>
</dbReference>
<dbReference type="RefSeq" id="XP_024685293.1">
    <property type="nucleotide sequence ID" value="XM_024823193.1"/>
</dbReference>
<reference evidence="6" key="1">
    <citation type="journal article" date="2018" name="Proc. Natl. Acad. Sci. U.S.A.">
        <title>Linking secondary metabolites to gene clusters through genome sequencing of six diverse Aspergillus species.</title>
        <authorList>
            <person name="Kaerboelling I."/>
            <person name="Vesth T.C."/>
            <person name="Frisvad J.C."/>
            <person name="Nybo J.L."/>
            <person name="Theobald S."/>
            <person name="Kuo A."/>
            <person name="Bowyer P."/>
            <person name="Matsuda Y."/>
            <person name="Mondo S."/>
            <person name="Lyhne E.K."/>
            <person name="Kogle M.E."/>
            <person name="Clum A."/>
            <person name="Lipzen A."/>
            <person name="Salamov A."/>
            <person name="Ngan C.Y."/>
            <person name="Daum C."/>
            <person name="Chiniquy J."/>
            <person name="Barry K."/>
            <person name="LaButti K."/>
            <person name="Haridas S."/>
            <person name="Simmons B.A."/>
            <person name="Magnuson J.K."/>
            <person name="Mortensen U.H."/>
            <person name="Larsen T.O."/>
            <person name="Grigoriev I.V."/>
            <person name="Baker S.E."/>
            <person name="Andersen M.R."/>
        </authorList>
    </citation>
    <scope>NUCLEOTIDE SEQUENCE [LARGE SCALE GENOMIC DNA]</scope>
    <source>
        <strain evidence="6">IBT 16806</strain>
    </source>
</reference>
<accession>A0A2I1CGG3</accession>
<feature type="region of interest" description="Disordered" evidence="2">
    <location>
        <begin position="194"/>
        <end position="252"/>
    </location>
</feature>
<evidence type="ECO:0000256" key="1">
    <source>
        <dbReference type="ARBA" id="ARBA00008509"/>
    </source>
</evidence>
<feature type="compositionally biased region" description="Basic and acidic residues" evidence="2">
    <location>
        <begin position="209"/>
        <end position="218"/>
    </location>
</feature>
<organism evidence="5 6">
    <name type="scientific">Aspergillus novofumigatus (strain IBT 16806)</name>
    <dbReference type="NCBI Taxonomy" id="1392255"/>
    <lineage>
        <taxon>Eukaryota</taxon>
        <taxon>Fungi</taxon>
        <taxon>Dikarya</taxon>
        <taxon>Ascomycota</taxon>
        <taxon>Pezizomycotina</taxon>
        <taxon>Eurotiomycetes</taxon>
        <taxon>Eurotiomycetidae</taxon>
        <taxon>Eurotiales</taxon>
        <taxon>Aspergillaceae</taxon>
        <taxon>Aspergillus</taxon>
        <taxon>Aspergillus subgen. Fumigati</taxon>
    </lineage>
</organism>
<dbReference type="OMA" id="KSGPKNW"/>
<dbReference type="VEuPathDB" id="FungiDB:P174DRAFT_384123"/>
<dbReference type="InterPro" id="IPR007699">
    <property type="entry name" value="SGS_dom"/>
</dbReference>
<feature type="domain" description="SGS" evidence="3">
    <location>
        <begin position="368"/>
        <end position="481"/>
    </location>
</feature>
<evidence type="ECO:0000259" key="4">
    <source>
        <dbReference type="PROSITE" id="PS51203"/>
    </source>
</evidence>